<protein>
    <submittedName>
        <fullName evidence="2">Uncharacterized protein</fullName>
    </submittedName>
</protein>
<sequence>HGTRAEVLEPAPKASRRSTTEDQQVPSNLSDSRPPPLSKTATTLAGSCAGTATTQWNEALGRSETPTTAPPLSRRPSARSSSWQTSRPSSGLGSRPPSGGAPGSRSAHSRARADMLQRTAEAPIHVLRDAPASPPLAAVTAGGTAPLAAAAS</sequence>
<reference evidence="2" key="1">
    <citation type="submission" date="2023-10" db="EMBL/GenBank/DDBJ databases">
        <authorList>
            <person name="Chen Y."/>
            <person name="Shah S."/>
            <person name="Dougan E. K."/>
            <person name="Thang M."/>
            <person name="Chan C."/>
        </authorList>
    </citation>
    <scope>NUCLEOTIDE SEQUENCE [LARGE SCALE GENOMIC DNA]</scope>
</reference>
<evidence type="ECO:0000313" key="3">
    <source>
        <dbReference type="Proteomes" id="UP001189429"/>
    </source>
</evidence>
<name>A0ABN9RJW3_9DINO</name>
<accession>A0ABN9RJW3</accession>
<feature type="compositionally biased region" description="Polar residues" evidence="1">
    <location>
        <begin position="39"/>
        <end position="57"/>
    </location>
</feature>
<comment type="caution">
    <text evidence="2">The sequence shown here is derived from an EMBL/GenBank/DDBJ whole genome shotgun (WGS) entry which is preliminary data.</text>
</comment>
<evidence type="ECO:0000256" key="1">
    <source>
        <dbReference type="SAM" id="MobiDB-lite"/>
    </source>
</evidence>
<evidence type="ECO:0000313" key="2">
    <source>
        <dbReference type="EMBL" id="CAK0819416.1"/>
    </source>
</evidence>
<organism evidence="2 3">
    <name type="scientific">Prorocentrum cordatum</name>
    <dbReference type="NCBI Taxonomy" id="2364126"/>
    <lineage>
        <taxon>Eukaryota</taxon>
        <taxon>Sar</taxon>
        <taxon>Alveolata</taxon>
        <taxon>Dinophyceae</taxon>
        <taxon>Prorocentrales</taxon>
        <taxon>Prorocentraceae</taxon>
        <taxon>Prorocentrum</taxon>
    </lineage>
</organism>
<dbReference type="Proteomes" id="UP001189429">
    <property type="component" value="Unassembled WGS sequence"/>
</dbReference>
<feature type="region of interest" description="Disordered" evidence="1">
    <location>
        <begin position="1"/>
        <end position="128"/>
    </location>
</feature>
<gene>
    <name evidence="2" type="ORF">PCOR1329_LOCUS21412</name>
</gene>
<feature type="compositionally biased region" description="Polar residues" evidence="1">
    <location>
        <begin position="21"/>
        <end position="31"/>
    </location>
</feature>
<proteinExistence type="predicted"/>
<feature type="non-terminal residue" evidence="2">
    <location>
        <position position="1"/>
    </location>
</feature>
<keyword evidence="3" id="KW-1185">Reference proteome</keyword>
<feature type="compositionally biased region" description="Low complexity" evidence="1">
    <location>
        <begin position="70"/>
        <end position="106"/>
    </location>
</feature>
<dbReference type="EMBL" id="CAUYUJ010007050">
    <property type="protein sequence ID" value="CAK0819416.1"/>
    <property type="molecule type" value="Genomic_DNA"/>
</dbReference>